<dbReference type="InterPro" id="IPR023214">
    <property type="entry name" value="HAD_sf"/>
</dbReference>
<name>A0A0B6AIV4_PRIM2</name>
<keyword evidence="2" id="KW-0449">Lipoprotein</keyword>
<dbReference type="SFLD" id="SFLDS00003">
    <property type="entry name" value="Haloacid_Dehalogenase"/>
    <property type="match status" value="1"/>
</dbReference>
<dbReference type="CDD" id="cd07534">
    <property type="entry name" value="HAD_CAP"/>
    <property type="match status" value="1"/>
</dbReference>
<dbReference type="EMBL" id="CP009920">
    <property type="protein sequence ID" value="AJI24830.1"/>
    <property type="molecule type" value="Genomic_DNA"/>
</dbReference>
<reference evidence="2 3" key="1">
    <citation type="journal article" date="2015" name="Genome Announc.">
        <title>Complete genome sequences for 35 biothreat assay-relevant bacillus species.</title>
        <authorList>
            <person name="Johnson S.L."/>
            <person name="Daligault H.E."/>
            <person name="Davenport K.W."/>
            <person name="Jaissle J."/>
            <person name="Frey K.G."/>
            <person name="Ladner J.T."/>
            <person name="Broomall S.M."/>
            <person name="Bishop-Lilly K.A."/>
            <person name="Bruce D.C."/>
            <person name="Gibbons H.S."/>
            <person name="Coyne S.R."/>
            <person name="Lo C.C."/>
            <person name="Meincke L."/>
            <person name="Munk A.C."/>
            <person name="Koroleva G.I."/>
            <person name="Rosenzweig C.N."/>
            <person name="Palacios G.F."/>
            <person name="Redden C.L."/>
            <person name="Minogue T.D."/>
            <person name="Chain P.S."/>
        </authorList>
    </citation>
    <scope>NUCLEOTIDE SEQUENCE [LARGE SCALE GENOMIC DNA]</scope>
    <source>
        <strain evidence="3">ATCC 14581 / DSM 32 / JCM 2506 / NBRC 15308 / NCIMB 9376 / NCTC 10342 / NRRL B-14308 / VKM B-512</strain>
    </source>
</reference>
<evidence type="ECO:0000256" key="1">
    <source>
        <dbReference type="SAM" id="SignalP"/>
    </source>
</evidence>
<dbReference type="Gene3D" id="3.40.50.1000">
    <property type="entry name" value="HAD superfamily/HAD-like"/>
    <property type="match status" value="1"/>
</dbReference>
<gene>
    <name evidence="2" type="ORF">BG04_84</name>
</gene>
<dbReference type="SUPFAM" id="SSF56784">
    <property type="entry name" value="HAD-like"/>
    <property type="match status" value="1"/>
</dbReference>
<sequence>MNKKLSALTGVGVLAFSLTACAPQQEKEVSAEKKEPAQHLADQQIMADAWYQKSGEMKALYYQGYNTGKLRLEEALAKSTDKKPAIILDLDETVLDNSPFQASAIKTGKGFPYKWDEWVQAAKAKAVPGAVEFLTYADQKGVDIYYISGRTTSQLEATIKNLKNLHIPQATKDHVLLTGPKDEGKETRRQKVATNHNVVLLFGDNLSDFSGFDKKSITDRNKLVEEQKETFGQKLIVFPNPMYGDWEGAIYNYDYSISDKQKDKLRREQLQYFN</sequence>
<organism evidence="2 3">
    <name type="scientific">Priestia megaterium (strain ATCC 14581 / DSM 32 / CCUG 1817 / JCM 2506 / NBRC 15308 / NCIMB 9376 / NCTC 10342 / NRRL B-14308 / VKM B-512 / Ford 19)</name>
    <name type="common">Bacillus megaterium</name>
    <dbReference type="NCBI Taxonomy" id="1348623"/>
    <lineage>
        <taxon>Bacteria</taxon>
        <taxon>Bacillati</taxon>
        <taxon>Bacillota</taxon>
        <taxon>Bacilli</taxon>
        <taxon>Bacillales</taxon>
        <taxon>Bacillaceae</taxon>
        <taxon>Priestia</taxon>
    </lineage>
</organism>
<dbReference type="AlphaFoldDB" id="A0A0B6AIV4"/>
<dbReference type="PANTHER" id="PTHR31284">
    <property type="entry name" value="ACID PHOSPHATASE-LIKE PROTEIN"/>
    <property type="match status" value="1"/>
</dbReference>
<evidence type="ECO:0000313" key="3">
    <source>
        <dbReference type="Proteomes" id="UP000031829"/>
    </source>
</evidence>
<dbReference type="InterPro" id="IPR036412">
    <property type="entry name" value="HAD-like_sf"/>
</dbReference>
<dbReference type="NCBIfam" id="TIGR01533">
    <property type="entry name" value="lipo_e_P4"/>
    <property type="match status" value="1"/>
</dbReference>
<evidence type="ECO:0000313" key="2">
    <source>
        <dbReference type="EMBL" id="AJI24830.1"/>
    </source>
</evidence>
<protein>
    <submittedName>
        <fullName evidence="2">5'-nucleotidase, lipoprotein e(P4) family</fullName>
    </submittedName>
</protein>
<dbReference type="Proteomes" id="UP000031829">
    <property type="component" value="Chromosome"/>
</dbReference>
<dbReference type="InterPro" id="IPR005519">
    <property type="entry name" value="Acid_phosphat_B-like"/>
</dbReference>
<dbReference type="RefSeq" id="WP_034650642.1">
    <property type="nucleotide sequence ID" value="NZ_BCVB01000006.1"/>
</dbReference>
<dbReference type="GeneID" id="93643608"/>
<accession>A0A0B6AIV4</accession>
<dbReference type="HOGENOM" id="CLU_052352_1_0_9"/>
<dbReference type="InterPro" id="IPR006423">
    <property type="entry name" value="Lipo_e_P4"/>
</dbReference>
<dbReference type="Pfam" id="PF03767">
    <property type="entry name" value="Acid_phosphat_B"/>
    <property type="match status" value="1"/>
</dbReference>
<feature type="chain" id="PRO_5039121123" evidence="1">
    <location>
        <begin position="23"/>
        <end position="274"/>
    </location>
</feature>
<dbReference type="KEGG" id="bmeg:BG04_84"/>
<dbReference type="SFLD" id="SFLDG01125">
    <property type="entry name" value="C1.1:_Acid_Phosphatase_Like"/>
    <property type="match status" value="1"/>
</dbReference>
<proteinExistence type="predicted"/>
<dbReference type="PANTHER" id="PTHR31284:SF10">
    <property type="entry name" value="ACID PHOSPHATASE-LIKE PROTEIN"/>
    <property type="match status" value="1"/>
</dbReference>
<feature type="signal peptide" evidence="1">
    <location>
        <begin position="1"/>
        <end position="22"/>
    </location>
</feature>
<dbReference type="PROSITE" id="PS51257">
    <property type="entry name" value="PROKAR_LIPOPROTEIN"/>
    <property type="match status" value="1"/>
</dbReference>
<dbReference type="GO" id="GO:0009279">
    <property type="term" value="C:cell outer membrane"/>
    <property type="evidence" value="ECO:0007669"/>
    <property type="project" value="InterPro"/>
</dbReference>
<keyword evidence="1" id="KW-0732">Signal</keyword>
<dbReference type="PIRSF" id="PIRSF019271">
    <property type="entry name" value="Acid_Ptase_C"/>
    <property type="match status" value="1"/>
</dbReference>